<gene>
    <name evidence="1" type="ORF">Raf01_01910</name>
</gene>
<evidence type="ECO:0000313" key="1">
    <source>
        <dbReference type="EMBL" id="GIH12019.1"/>
    </source>
</evidence>
<comment type="caution">
    <text evidence="1">The sequence shown here is derived from an EMBL/GenBank/DDBJ whole genome shotgun (WGS) entry which is preliminary data.</text>
</comment>
<organism evidence="1 2">
    <name type="scientific">Rugosimonospora africana</name>
    <dbReference type="NCBI Taxonomy" id="556532"/>
    <lineage>
        <taxon>Bacteria</taxon>
        <taxon>Bacillati</taxon>
        <taxon>Actinomycetota</taxon>
        <taxon>Actinomycetes</taxon>
        <taxon>Micromonosporales</taxon>
        <taxon>Micromonosporaceae</taxon>
        <taxon>Rugosimonospora</taxon>
    </lineage>
</organism>
<name>A0A8J3QLH0_9ACTN</name>
<dbReference type="RefSeq" id="WP_203915749.1">
    <property type="nucleotide sequence ID" value="NZ_BONZ01000003.1"/>
</dbReference>
<evidence type="ECO:0000313" key="2">
    <source>
        <dbReference type="Proteomes" id="UP000642748"/>
    </source>
</evidence>
<sequence>MTRSIVHPQRLAWDGARAFVALADSDREYFWLGARLRELLGADHEQALSDSRTRLMWQIRTNAVSIEAGLWRARLADVLAERPELALALRYLIDEARARAAEPYPAVG</sequence>
<keyword evidence="2" id="KW-1185">Reference proteome</keyword>
<reference evidence="1" key="1">
    <citation type="submission" date="2021-01" db="EMBL/GenBank/DDBJ databases">
        <title>Whole genome shotgun sequence of Rugosimonospora africana NBRC 104875.</title>
        <authorList>
            <person name="Komaki H."/>
            <person name="Tamura T."/>
        </authorList>
    </citation>
    <scope>NUCLEOTIDE SEQUENCE</scope>
    <source>
        <strain evidence="1">NBRC 104875</strain>
    </source>
</reference>
<protein>
    <submittedName>
        <fullName evidence="1">Uncharacterized protein</fullName>
    </submittedName>
</protein>
<dbReference type="AlphaFoldDB" id="A0A8J3QLH0"/>
<dbReference type="Proteomes" id="UP000642748">
    <property type="component" value="Unassembled WGS sequence"/>
</dbReference>
<accession>A0A8J3QLH0</accession>
<dbReference type="EMBL" id="BONZ01000003">
    <property type="protein sequence ID" value="GIH12019.1"/>
    <property type="molecule type" value="Genomic_DNA"/>
</dbReference>
<proteinExistence type="predicted"/>